<dbReference type="Proteomes" id="UP001152795">
    <property type="component" value="Unassembled WGS sequence"/>
</dbReference>
<sequence length="270" mass="30296">MTKVVFMGLLHAVEIWTWSHKLKSESSDRSHPSLLSFRGSWHGCVQFYLDLSSNFPTIPEPLGAVTRQGALLCGMKSSNKRSRVLRESSVANASVLTYFDKDAHTSVVNDASLRKVCKVPTLYNYRAQYGQVEREYIADALSSIQEIERASAKDGEIEVIRGCLANGEVERQNRLPFEGDRQQHTLRIRIGETINKYLKATTTGKSPAELSYGRNLGTKLWNTAIYTNKEEQVAANYVNKKRQSTDPCLTRDCGLGSAEEEEREQAISTL</sequence>
<protein>
    <submittedName>
        <fullName evidence="1">Uncharacterized protein</fullName>
    </submittedName>
</protein>
<evidence type="ECO:0000313" key="1">
    <source>
        <dbReference type="EMBL" id="CAB3991487.1"/>
    </source>
</evidence>
<keyword evidence="2" id="KW-1185">Reference proteome</keyword>
<evidence type="ECO:0000313" key="2">
    <source>
        <dbReference type="Proteomes" id="UP001152795"/>
    </source>
</evidence>
<reference evidence="1" key="1">
    <citation type="submission" date="2020-04" db="EMBL/GenBank/DDBJ databases">
        <authorList>
            <person name="Alioto T."/>
            <person name="Alioto T."/>
            <person name="Gomez Garrido J."/>
        </authorList>
    </citation>
    <scope>NUCLEOTIDE SEQUENCE</scope>
    <source>
        <strain evidence="1">A484AB</strain>
    </source>
</reference>
<comment type="caution">
    <text evidence="1">The sequence shown here is derived from an EMBL/GenBank/DDBJ whole genome shotgun (WGS) entry which is preliminary data.</text>
</comment>
<organism evidence="1 2">
    <name type="scientific">Paramuricea clavata</name>
    <name type="common">Red gorgonian</name>
    <name type="synonym">Violescent sea-whip</name>
    <dbReference type="NCBI Taxonomy" id="317549"/>
    <lineage>
        <taxon>Eukaryota</taxon>
        <taxon>Metazoa</taxon>
        <taxon>Cnidaria</taxon>
        <taxon>Anthozoa</taxon>
        <taxon>Octocorallia</taxon>
        <taxon>Malacalcyonacea</taxon>
        <taxon>Plexauridae</taxon>
        <taxon>Paramuricea</taxon>
    </lineage>
</organism>
<dbReference type="EMBL" id="CACRXK020001860">
    <property type="protein sequence ID" value="CAB3991487.1"/>
    <property type="molecule type" value="Genomic_DNA"/>
</dbReference>
<proteinExistence type="predicted"/>
<dbReference type="AlphaFoldDB" id="A0A6S7H3N7"/>
<name>A0A6S7H3N7_PARCT</name>
<accession>A0A6S7H3N7</accession>
<gene>
    <name evidence="1" type="ORF">PACLA_8A024769</name>
</gene>